<name>A0ACC1ANN2_9ROSI</name>
<comment type="caution">
    <text evidence="1">The sequence shown here is derived from an EMBL/GenBank/DDBJ whole genome shotgun (WGS) entry which is preliminary data.</text>
</comment>
<sequence>MLSSIIRITVLMWADVLAAFAIWMMMTYLTNVWKIGFTHAAAIVNFFWGIVLIMPLALQFLVDTIIGNYWMLLLSSFAYSAGLSFLAMSTPPVMSEAMGTCSEYKPECIGEGQKILFYMALALTAYGMSGHITSIGGFMGEQITASGEHNVSRGALVIFFLSFFGAILVPVTGAIAIPLIHPWSIRFGIPAICTVVATLIFLTGTCSYRYVRPEGSSFTSVFRVFVASASKIFHRCPKDATELYERDQELYKAPPTRGLRCLDKAAIILADQTLEEQERNRWRLCRVTEVEETKSLLRIIPICLTFILLGVVSSVGFTYFLAQADHLNRKVGHLSVPIAILLWFYDMSKKCLANLYVQFANWLGEGGRRYAPAIGIAISMVVGILCLITAAKVEIRRLDVIRSLGLIGRPDDKIPMTMFWLLPQFVLLGGFDGISQTSATRFLTDQFPATLGNYMAHIALGIFGLGTMGSVLSVYVVGIISERGGKPSWFQDTLNKSRLDKYYWTLAAMTAVNLVVFILVAIWYAYKDATAELEAPEFEEAGEPFDDNARCCCCC</sequence>
<proteinExistence type="predicted"/>
<evidence type="ECO:0000313" key="1">
    <source>
        <dbReference type="EMBL" id="KAJ0088185.1"/>
    </source>
</evidence>
<gene>
    <name evidence="1" type="ORF">Patl1_31687</name>
</gene>
<organism evidence="1 2">
    <name type="scientific">Pistacia atlantica</name>
    <dbReference type="NCBI Taxonomy" id="434234"/>
    <lineage>
        <taxon>Eukaryota</taxon>
        <taxon>Viridiplantae</taxon>
        <taxon>Streptophyta</taxon>
        <taxon>Embryophyta</taxon>
        <taxon>Tracheophyta</taxon>
        <taxon>Spermatophyta</taxon>
        <taxon>Magnoliopsida</taxon>
        <taxon>eudicotyledons</taxon>
        <taxon>Gunneridae</taxon>
        <taxon>Pentapetalae</taxon>
        <taxon>rosids</taxon>
        <taxon>malvids</taxon>
        <taxon>Sapindales</taxon>
        <taxon>Anacardiaceae</taxon>
        <taxon>Pistacia</taxon>
    </lineage>
</organism>
<dbReference type="Proteomes" id="UP001164250">
    <property type="component" value="Chromosome 9"/>
</dbReference>
<keyword evidence="2" id="KW-1185">Reference proteome</keyword>
<reference evidence="2" key="1">
    <citation type="journal article" date="2023" name="G3 (Bethesda)">
        <title>Genome assembly and association tests identify interacting loci associated with vigor, precocity, and sex in interspecific pistachio rootstocks.</title>
        <authorList>
            <person name="Palmer W."/>
            <person name="Jacygrad E."/>
            <person name="Sagayaradj S."/>
            <person name="Cavanaugh K."/>
            <person name="Han R."/>
            <person name="Bertier L."/>
            <person name="Beede B."/>
            <person name="Kafkas S."/>
            <person name="Golino D."/>
            <person name="Preece J."/>
            <person name="Michelmore R."/>
        </authorList>
    </citation>
    <scope>NUCLEOTIDE SEQUENCE [LARGE SCALE GENOMIC DNA]</scope>
</reference>
<dbReference type="EMBL" id="CM047905">
    <property type="protein sequence ID" value="KAJ0088185.1"/>
    <property type="molecule type" value="Genomic_DNA"/>
</dbReference>
<protein>
    <submittedName>
        <fullName evidence="1">Uncharacterized protein</fullName>
    </submittedName>
</protein>
<evidence type="ECO:0000313" key="2">
    <source>
        <dbReference type="Proteomes" id="UP001164250"/>
    </source>
</evidence>
<accession>A0ACC1ANN2</accession>